<feature type="transmembrane region" description="Helical" evidence="19">
    <location>
        <begin position="66"/>
        <end position="88"/>
    </location>
</feature>
<dbReference type="PANTHER" id="PTHR46382:SF1">
    <property type="entry name" value="PHOSPHATIDATE CYTIDYLYLTRANSFERASE"/>
    <property type="match status" value="1"/>
</dbReference>
<evidence type="ECO:0000256" key="3">
    <source>
        <dbReference type="ARBA" id="ARBA00005119"/>
    </source>
</evidence>
<feature type="transmembrane region" description="Helical" evidence="19">
    <location>
        <begin position="131"/>
        <end position="155"/>
    </location>
</feature>
<dbReference type="UniPathway" id="UPA00557">
    <property type="reaction ID" value="UER00614"/>
</dbReference>
<protein>
    <recommendedName>
        <fullName evidence="7 18">Phosphatidate cytidylyltransferase</fullName>
        <ecNumber evidence="6 18">2.7.7.41</ecNumber>
    </recommendedName>
</protein>
<evidence type="ECO:0000256" key="9">
    <source>
        <dbReference type="ARBA" id="ARBA00022516"/>
    </source>
</evidence>
<keyword evidence="8" id="KW-1003">Cell membrane</keyword>
<evidence type="ECO:0000256" key="6">
    <source>
        <dbReference type="ARBA" id="ARBA00012487"/>
    </source>
</evidence>
<feature type="transmembrane region" description="Helical" evidence="19">
    <location>
        <begin position="167"/>
        <end position="188"/>
    </location>
</feature>
<evidence type="ECO:0000256" key="4">
    <source>
        <dbReference type="ARBA" id="ARBA00005189"/>
    </source>
</evidence>
<dbReference type="AlphaFoldDB" id="A0A845AS92"/>
<dbReference type="PROSITE" id="PS01315">
    <property type="entry name" value="CDS"/>
    <property type="match status" value="1"/>
</dbReference>
<evidence type="ECO:0000256" key="18">
    <source>
        <dbReference type="RuleBase" id="RU003938"/>
    </source>
</evidence>
<dbReference type="OrthoDB" id="9799199at2"/>
<proteinExistence type="inferred from homology"/>
<evidence type="ECO:0000256" key="13">
    <source>
        <dbReference type="ARBA" id="ARBA00022989"/>
    </source>
</evidence>
<keyword evidence="17" id="KW-1208">Phospholipid metabolism</keyword>
<comment type="caution">
    <text evidence="20">The sequence shown here is derived from an EMBL/GenBank/DDBJ whole genome shotgun (WGS) entry which is preliminary data.</text>
</comment>
<keyword evidence="16" id="KW-0594">Phospholipid biosynthesis</keyword>
<keyword evidence="15 19" id="KW-0472">Membrane</keyword>
<evidence type="ECO:0000256" key="19">
    <source>
        <dbReference type="SAM" id="Phobius"/>
    </source>
</evidence>
<comment type="subcellular location">
    <subcellularLocation>
        <location evidence="2">Cell membrane</location>
        <topology evidence="2">Multi-pass membrane protein</topology>
    </subcellularLocation>
</comment>
<dbReference type="GO" id="GO:0016024">
    <property type="term" value="P:CDP-diacylglycerol biosynthetic process"/>
    <property type="evidence" value="ECO:0007669"/>
    <property type="project" value="UniProtKB-UniPathway"/>
</dbReference>
<feature type="transmembrane region" description="Helical" evidence="19">
    <location>
        <begin position="15"/>
        <end position="35"/>
    </location>
</feature>
<keyword evidence="21" id="KW-1185">Reference proteome</keyword>
<evidence type="ECO:0000256" key="14">
    <source>
        <dbReference type="ARBA" id="ARBA00023098"/>
    </source>
</evidence>
<dbReference type="Proteomes" id="UP000446786">
    <property type="component" value="Unassembled WGS sequence"/>
</dbReference>
<comment type="catalytic activity">
    <reaction evidence="1 18">
        <text>a 1,2-diacyl-sn-glycero-3-phosphate + CTP + H(+) = a CDP-1,2-diacyl-sn-glycerol + diphosphate</text>
        <dbReference type="Rhea" id="RHEA:16229"/>
        <dbReference type="ChEBI" id="CHEBI:15378"/>
        <dbReference type="ChEBI" id="CHEBI:33019"/>
        <dbReference type="ChEBI" id="CHEBI:37563"/>
        <dbReference type="ChEBI" id="CHEBI:58332"/>
        <dbReference type="ChEBI" id="CHEBI:58608"/>
        <dbReference type="EC" id="2.7.7.41"/>
    </reaction>
</comment>
<dbReference type="EMBL" id="WTYE01000001">
    <property type="protein sequence ID" value="MXP32043.1"/>
    <property type="molecule type" value="Genomic_DNA"/>
</dbReference>
<keyword evidence="14" id="KW-0443">Lipid metabolism</keyword>
<evidence type="ECO:0000256" key="5">
    <source>
        <dbReference type="ARBA" id="ARBA00010185"/>
    </source>
</evidence>
<keyword evidence="10 18" id="KW-0808">Transferase</keyword>
<evidence type="ECO:0000256" key="12">
    <source>
        <dbReference type="ARBA" id="ARBA00022695"/>
    </source>
</evidence>
<dbReference type="Pfam" id="PF01148">
    <property type="entry name" value="CTP_transf_1"/>
    <property type="match status" value="1"/>
</dbReference>
<comment type="pathway">
    <text evidence="3 18">Phospholipid metabolism; CDP-diacylglycerol biosynthesis; CDP-diacylglycerol from sn-glycerol 3-phosphate: step 3/3.</text>
</comment>
<feature type="transmembrane region" description="Helical" evidence="19">
    <location>
        <begin position="41"/>
        <end position="59"/>
    </location>
</feature>
<keyword evidence="13 19" id="KW-1133">Transmembrane helix</keyword>
<evidence type="ECO:0000256" key="7">
    <source>
        <dbReference type="ARBA" id="ARBA00019373"/>
    </source>
</evidence>
<dbReference type="GO" id="GO:0005886">
    <property type="term" value="C:plasma membrane"/>
    <property type="evidence" value="ECO:0007669"/>
    <property type="project" value="UniProtKB-SubCell"/>
</dbReference>
<feature type="transmembrane region" description="Helical" evidence="19">
    <location>
        <begin position="94"/>
        <end position="111"/>
    </location>
</feature>
<reference evidence="20 21" key="1">
    <citation type="submission" date="2019-12" db="EMBL/GenBank/DDBJ databases">
        <title>Genomic-based taxomic classification of the family Erythrobacteraceae.</title>
        <authorList>
            <person name="Xu L."/>
        </authorList>
    </citation>
    <scope>NUCLEOTIDE SEQUENCE [LARGE SCALE GENOMIC DNA]</scope>
    <source>
        <strain evidence="20 21">JCM 16677</strain>
    </source>
</reference>
<gene>
    <name evidence="20" type="ORF">GRI94_09440</name>
</gene>
<dbReference type="InterPro" id="IPR000374">
    <property type="entry name" value="PC_trans"/>
</dbReference>
<evidence type="ECO:0000256" key="1">
    <source>
        <dbReference type="ARBA" id="ARBA00001698"/>
    </source>
</evidence>
<dbReference type="PANTHER" id="PTHR46382">
    <property type="entry name" value="PHOSPHATIDATE CYTIDYLYLTRANSFERASE"/>
    <property type="match status" value="1"/>
</dbReference>
<evidence type="ECO:0000256" key="10">
    <source>
        <dbReference type="ARBA" id="ARBA00022679"/>
    </source>
</evidence>
<keyword evidence="11 18" id="KW-0812">Transmembrane</keyword>
<dbReference type="RefSeq" id="WP_160779425.1">
    <property type="nucleotide sequence ID" value="NZ_BAAAZF010000001.1"/>
</dbReference>
<evidence type="ECO:0000256" key="11">
    <source>
        <dbReference type="ARBA" id="ARBA00022692"/>
    </source>
</evidence>
<evidence type="ECO:0000313" key="21">
    <source>
        <dbReference type="Proteomes" id="UP000446786"/>
    </source>
</evidence>
<dbReference type="GO" id="GO:0004605">
    <property type="term" value="F:phosphatidate cytidylyltransferase activity"/>
    <property type="evidence" value="ECO:0007669"/>
    <property type="project" value="UniProtKB-EC"/>
</dbReference>
<evidence type="ECO:0000256" key="16">
    <source>
        <dbReference type="ARBA" id="ARBA00023209"/>
    </source>
</evidence>
<dbReference type="EC" id="2.7.7.41" evidence="6 18"/>
<evidence type="ECO:0000313" key="20">
    <source>
        <dbReference type="EMBL" id="MXP32043.1"/>
    </source>
</evidence>
<evidence type="ECO:0000256" key="2">
    <source>
        <dbReference type="ARBA" id="ARBA00004651"/>
    </source>
</evidence>
<sequence>MADVETILAPKKSDLPVRIVSAVVMLAILGVALWLNNPVKMWLIVIVALVCFVEFVLLVTKATQNVPFRLAGILAGAVYIGLAGVTMVNLQLQAFGAAIGAVVFTDVFAYFTGRAIGGPKIAPSISPSKTWAGLIGGMIGAALFMVCLGIVHFSVQGYTLADMGAELPIEFGTIMLVGAGLAVVAQMGDFFESWLKRKADVKDSSKLIPGHGGVFDRIDGLLPVSIVVGTLANLFGA</sequence>
<evidence type="ECO:0000256" key="15">
    <source>
        <dbReference type="ARBA" id="ARBA00023136"/>
    </source>
</evidence>
<accession>A0A845AS92</accession>
<keyword evidence="12 18" id="KW-0548">Nucleotidyltransferase</keyword>
<evidence type="ECO:0000256" key="8">
    <source>
        <dbReference type="ARBA" id="ARBA00022475"/>
    </source>
</evidence>
<comment type="similarity">
    <text evidence="5 18">Belongs to the CDS family.</text>
</comment>
<comment type="pathway">
    <text evidence="4">Lipid metabolism.</text>
</comment>
<evidence type="ECO:0000256" key="17">
    <source>
        <dbReference type="ARBA" id="ARBA00023264"/>
    </source>
</evidence>
<name>A0A845AS92_9SPHN</name>
<organism evidence="20 21">
    <name type="scientific">Parerythrobacter jejuensis</name>
    <dbReference type="NCBI Taxonomy" id="795812"/>
    <lineage>
        <taxon>Bacteria</taxon>
        <taxon>Pseudomonadati</taxon>
        <taxon>Pseudomonadota</taxon>
        <taxon>Alphaproteobacteria</taxon>
        <taxon>Sphingomonadales</taxon>
        <taxon>Erythrobacteraceae</taxon>
        <taxon>Parerythrobacter</taxon>
    </lineage>
</organism>
<keyword evidence="9" id="KW-0444">Lipid biosynthesis</keyword>